<reference evidence="2" key="1">
    <citation type="submission" date="2022-06" db="EMBL/GenBank/DDBJ databases">
        <title>Complete genome sequences of two strains of the flax pathogen Septoria linicola.</title>
        <authorList>
            <person name="Lapalu N."/>
            <person name="Simon A."/>
            <person name="Demenou B."/>
            <person name="Paumier D."/>
            <person name="Guillot M.-P."/>
            <person name="Gout L."/>
            <person name="Valade R."/>
        </authorList>
    </citation>
    <scope>NUCLEOTIDE SEQUENCE</scope>
    <source>
        <strain evidence="2">SE15195</strain>
    </source>
</reference>
<protein>
    <submittedName>
        <fullName evidence="2">Uncharacterized protein</fullName>
    </submittedName>
</protein>
<dbReference type="PANTHER" id="PTHR35394:SF5">
    <property type="entry name" value="DUF3176 DOMAIN-CONTAINING PROTEIN"/>
    <property type="match status" value="1"/>
</dbReference>
<evidence type="ECO:0000313" key="2">
    <source>
        <dbReference type="EMBL" id="USW53129.1"/>
    </source>
</evidence>
<sequence>MKRERQSPHVLREVHRTGTDYGGWSSNIAVLSVLNNKPSRDWQISGVSITPNALMAIITTFSKSALLLPVAECIAQMKWPYFQQQAHLAWHLQVFDDASRGPLRSMKLLWRLNIHTMMASLAAVITILALAVEPFTQQVITYEGLDTKASNLSSSIITNSIFARDGSNEEHKINLQLERALLSGLLSEVDDVRNTCPTSTCTWPAYKTLGVCRKCQDIGARARISCEDIAIPVDNQPLPHVNTR</sequence>
<dbReference type="InterPro" id="IPR021514">
    <property type="entry name" value="DUF3176"/>
</dbReference>
<dbReference type="Proteomes" id="UP001056384">
    <property type="component" value="Chromosome 5"/>
</dbReference>
<dbReference type="AlphaFoldDB" id="A0A9Q9EKC9"/>
<evidence type="ECO:0000256" key="1">
    <source>
        <dbReference type="SAM" id="Phobius"/>
    </source>
</evidence>
<dbReference type="EMBL" id="CP099422">
    <property type="protein sequence ID" value="USW53129.1"/>
    <property type="molecule type" value="Genomic_DNA"/>
</dbReference>
<evidence type="ECO:0000313" key="3">
    <source>
        <dbReference type="Proteomes" id="UP001056384"/>
    </source>
</evidence>
<gene>
    <name evidence="2" type="ORF">Slin15195_G064480</name>
</gene>
<feature type="transmembrane region" description="Helical" evidence="1">
    <location>
        <begin position="108"/>
        <end position="132"/>
    </location>
</feature>
<name>A0A9Q9EKC9_9PEZI</name>
<keyword evidence="1" id="KW-1133">Transmembrane helix</keyword>
<accession>A0A9Q9EKC9</accession>
<keyword evidence="1" id="KW-0812">Transmembrane</keyword>
<dbReference type="Pfam" id="PF11374">
    <property type="entry name" value="DUF3176"/>
    <property type="match status" value="1"/>
</dbReference>
<organism evidence="2 3">
    <name type="scientific">Septoria linicola</name>
    <dbReference type="NCBI Taxonomy" id="215465"/>
    <lineage>
        <taxon>Eukaryota</taxon>
        <taxon>Fungi</taxon>
        <taxon>Dikarya</taxon>
        <taxon>Ascomycota</taxon>
        <taxon>Pezizomycotina</taxon>
        <taxon>Dothideomycetes</taxon>
        <taxon>Dothideomycetidae</taxon>
        <taxon>Mycosphaerellales</taxon>
        <taxon>Mycosphaerellaceae</taxon>
        <taxon>Septoria</taxon>
    </lineage>
</organism>
<keyword evidence="1" id="KW-0472">Membrane</keyword>
<proteinExistence type="predicted"/>
<dbReference type="PANTHER" id="PTHR35394">
    <property type="entry name" value="DUF3176 DOMAIN-CONTAINING PROTEIN"/>
    <property type="match status" value="1"/>
</dbReference>
<keyword evidence="3" id="KW-1185">Reference proteome</keyword>